<dbReference type="VEuPathDB" id="MicrosporidiaDB:VICG_00087"/>
<dbReference type="OrthoDB" id="2192730at2759"/>
<dbReference type="HOGENOM" id="CLU_2061460_0_0_1"/>
<protein>
    <submittedName>
        <fullName evidence="2">Uncharacterized protein</fullName>
    </submittedName>
</protein>
<dbReference type="InParanoid" id="L2GR24"/>
<proteinExistence type="predicted"/>
<accession>L2GR24</accession>
<organism evidence="2 3">
    <name type="scientific">Vittaforma corneae (strain ATCC 50505)</name>
    <name type="common">Microsporidian parasite</name>
    <name type="synonym">Nosema corneum</name>
    <dbReference type="NCBI Taxonomy" id="993615"/>
    <lineage>
        <taxon>Eukaryota</taxon>
        <taxon>Fungi</taxon>
        <taxon>Fungi incertae sedis</taxon>
        <taxon>Microsporidia</taxon>
        <taxon>Nosematidae</taxon>
        <taxon>Vittaforma</taxon>
    </lineage>
</organism>
<evidence type="ECO:0000313" key="3">
    <source>
        <dbReference type="Proteomes" id="UP000011082"/>
    </source>
</evidence>
<dbReference type="AlphaFoldDB" id="L2GR24"/>
<dbReference type="Proteomes" id="UP000011082">
    <property type="component" value="Unassembled WGS sequence"/>
</dbReference>
<dbReference type="GeneID" id="19880805"/>
<reference evidence="3" key="1">
    <citation type="submission" date="2011-05" db="EMBL/GenBank/DDBJ databases">
        <title>The genome sequence of Vittaforma corneae strain ATCC 50505.</title>
        <authorList>
            <consortium name="The Broad Institute Genome Sequencing Platform"/>
            <person name="Cuomo C."/>
            <person name="Didier E."/>
            <person name="Bowers L."/>
            <person name="Young S.K."/>
            <person name="Zeng Q."/>
            <person name="Gargeya S."/>
            <person name="Fitzgerald M."/>
            <person name="Haas B."/>
            <person name="Abouelleil A."/>
            <person name="Alvarado L."/>
            <person name="Arachchi H.M."/>
            <person name="Berlin A."/>
            <person name="Chapman S.B."/>
            <person name="Gearin G."/>
            <person name="Goldberg J."/>
            <person name="Griggs A."/>
            <person name="Gujja S."/>
            <person name="Hansen M."/>
            <person name="Heiman D."/>
            <person name="Howarth C."/>
            <person name="Larimer J."/>
            <person name="Lui A."/>
            <person name="MacDonald P.J.P."/>
            <person name="McCowen C."/>
            <person name="Montmayeur A."/>
            <person name="Murphy C."/>
            <person name="Neiman D."/>
            <person name="Pearson M."/>
            <person name="Priest M."/>
            <person name="Roberts A."/>
            <person name="Saif S."/>
            <person name="Shea T."/>
            <person name="Sisk P."/>
            <person name="Stolte C."/>
            <person name="Sykes S."/>
            <person name="Wortman J."/>
            <person name="Nusbaum C."/>
            <person name="Birren B."/>
        </authorList>
    </citation>
    <scope>NUCLEOTIDE SEQUENCE [LARGE SCALE GENOMIC DNA]</scope>
    <source>
        <strain evidence="3">ATCC 50505</strain>
    </source>
</reference>
<dbReference type="RefSeq" id="XP_007603540.1">
    <property type="nucleotide sequence ID" value="XM_007603478.1"/>
</dbReference>
<keyword evidence="3" id="KW-1185">Reference proteome</keyword>
<dbReference type="EMBL" id="JH370130">
    <property type="protein sequence ID" value="ELA42772.1"/>
    <property type="molecule type" value="Genomic_DNA"/>
</dbReference>
<evidence type="ECO:0000313" key="2">
    <source>
        <dbReference type="EMBL" id="ELA42772.1"/>
    </source>
</evidence>
<feature type="compositionally biased region" description="Polar residues" evidence="1">
    <location>
        <begin position="11"/>
        <end position="20"/>
    </location>
</feature>
<name>L2GR24_VITCO</name>
<evidence type="ECO:0000256" key="1">
    <source>
        <dbReference type="SAM" id="MobiDB-lite"/>
    </source>
</evidence>
<gene>
    <name evidence="2" type="ORF">VICG_00087</name>
</gene>
<sequence>MSQLRKRKAQEQLSPYSQDLVNEDGSGEAEHDTNAKPLRRARIKKNQPLDKSSLKGIFGNVVLSGEPKDSRKAQMSEMIAGLNSSFLRAVQIILKKQSNKDLRYLFDQYCKFMKDIEENNQ</sequence>
<feature type="region of interest" description="Disordered" evidence="1">
    <location>
        <begin position="1"/>
        <end position="52"/>
    </location>
</feature>